<evidence type="ECO:0000313" key="1">
    <source>
        <dbReference type="EMBL" id="SMC20868.1"/>
    </source>
</evidence>
<proteinExistence type="predicted"/>
<accession>A0A1W1XB01</accession>
<dbReference type="OrthoDB" id="9818777at2"/>
<reference evidence="1 2" key="1">
    <citation type="submission" date="2017-04" db="EMBL/GenBank/DDBJ databases">
        <authorList>
            <person name="Afonso C.L."/>
            <person name="Miller P.J."/>
            <person name="Scott M.A."/>
            <person name="Spackman E."/>
            <person name="Goraichik I."/>
            <person name="Dimitrov K.M."/>
            <person name="Suarez D.L."/>
            <person name="Swayne D.E."/>
        </authorList>
    </citation>
    <scope>NUCLEOTIDE SEQUENCE [LARGE SCALE GENOMIC DNA]</scope>
    <source>
        <strain evidence="1 2">DSM 23236</strain>
    </source>
</reference>
<protein>
    <submittedName>
        <fullName evidence="1">Uncharacterized protein</fullName>
    </submittedName>
</protein>
<dbReference type="RefSeq" id="WP_084089650.1">
    <property type="nucleotide sequence ID" value="NZ_FWXD01000005.1"/>
</dbReference>
<gene>
    <name evidence="1" type="ORF">SAMN02745857_01061</name>
</gene>
<organism evidence="1 2">
    <name type="scientific">Andreprevotia lacus DSM 23236</name>
    <dbReference type="NCBI Taxonomy" id="1121001"/>
    <lineage>
        <taxon>Bacteria</taxon>
        <taxon>Pseudomonadati</taxon>
        <taxon>Pseudomonadota</taxon>
        <taxon>Betaproteobacteria</taxon>
        <taxon>Neisseriales</taxon>
        <taxon>Chitinibacteraceae</taxon>
        <taxon>Andreprevotia</taxon>
    </lineage>
</organism>
<name>A0A1W1XB01_9NEIS</name>
<keyword evidence="2" id="KW-1185">Reference proteome</keyword>
<evidence type="ECO:0000313" key="2">
    <source>
        <dbReference type="Proteomes" id="UP000192761"/>
    </source>
</evidence>
<dbReference type="EMBL" id="FWXD01000005">
    <property type="protein sequence ID" value="SMC20868.1"/>
    <property type="molecule type" value="Genomic_DNA"/>
</dbReference>
<sequence length="381" mass="40841">MAIKPLVIAGEQLGVEIRPATIQKIIIMSLLAKQNGYTPVFLLEDRDVISKADKLTSWLFPSATPNPQGEFASRIFFDDINAKKLKQLPLKFGVISAESAAASAQMRKLYAEAIDPAALPHGLIGLDDIATLIAECAAQAGNIAEYGQRQLFAILQRLGVSNILFADLGAWEDELHASGALQALFSEPVRATLRELGCMPAGSREYWGLHLGGCHGRVHIATDDAASCLRCHQPVPAGEWQFLSLRAIPRMYAIASLGVDLFVTGGTSEYNDLVGQLFQALDQPMFPLIWKSGFDYHGPLQHTATTPATRQGKYTFLDALIASGHAAALQQQSNGAMGGDAAATRQQLLSSAYQSLSDSMHAQISAQGVHWAEAGAATCNA</sequence>
<dbReference type="STRING" id="1121001.SAMN02745857_01061"/>
<dbReference type="Proteomes" id="UP000192761">
    <property type="component" value="Unassembled WGS sequence"/>
</dbReference>
<dbReference type="AlphaFoldDB" id="A0A1W1XB01"/>